<evidence type="ECO:0000256" key="3">
    <source>
        <dbReference type="ARBA" id="ARBA00023315"/>
    </source>
</evidence>
<dbReference type="InterPro" id="IPR020615">
    <property type="entry name" value="Thiolase_acyl_enz_int_AS"/>
</dbReference>
<evidence type="ECO:0000256" key="1">
    <source>
        <dbReference type="ARBA" id="ARBA00010982"/>
    </source>
</evidence>
<dbReference type="PROSITE" id="PS00737">
    <property type="entry name" value="THIOLASE_2"/>
    <property type="match status" value="1"/>
</dbReference>
<evidence type="ECO:0000256" key="4">
    <source>
        <dbReference type="PIRSR" id="PIRSR000429-1"/>
    </source>
</evidence>
<comment type="similarity">
    <text evidence="1 5">Belongs to the thiolase-like superfamily. Thiolase family.</text>
</comment>
<feature type="domain" description="Thiolase C-terminal" evidence="7">
    <location>
        <begin position="270"/>
        <end position="392"/>
    </location>
</feature>
<dbReference type="InterPro" id="IPR016039">
    <property type="entry name" value="Thiolase-like"/>
</dbReference>
<dbReference type="Proteomes" id="UP000484255">
    <property type="component" value="Unassembled WGS sequence"/>
</dbReference>
<accession>A0A7C9PHQ2</accession>
<proteinExistence type="inferred from homology"/>
<evidence type="ECO:0000313" key="8">
    <source>
        <dbReference type="EMBL" id="NDY92216.1"/>
    </source>
</evidence>
<evidence type="ECO:0000256" key="5">
    <source>
        <dbReference type="RuleBase" id="RU003557"/>
    </source>
</evidence>
<dbReference type="FunFam" id="3.40.47.10:FF:000010">
    <property type="entry name" value="Acetyl-CoA acetyltransferase (Thiolase)"/>
    <property type="match status" value="1"/>
</dbReference>
<dbReference type="PANTHER" id="PTHR18919:SF107">
    <property type="entry name" value="ACETYL-COA ACETYLTRANSFERASE, CYTOSOLIC"/>
    <property type="match status" value="1"/>
</dbReference>
<dbReference type="NCBIfam" id="TIGR01930">
    <property type="entry name" value="AcCoA-C-Actrans"/>
    <property type="match status" value="1"/>
</dbReference>
<dbReference type="PIRSF" id="PIRSF000429">
    <property type="entry name" value="Ac-CoA_Ac_transf"/>
    <property type="match status" value="1"/>
</dbReference>
<dbReference type="CDD" id="cd00751">
    <property type="entry name" value="thiolase"/>
    <property type="match status" value="1"/>
</dbReference>
<dbReference type="InterPro" id="IPR020610">
    <property type="entry name" value="Thiolase_AS"/>
</dbReference>
<keyword evidence="9" id="KW-1185">Reference proteome</keyword>
<dbReference type="PANTHER" id="PTHR18919">
    <property type="entry name" value="ACETYL-COA C-ACYLTRANSFERASE"/>
    <property type="match status" value="1"/>
</dbReference>
<dbReference type="Pfam" id="PF00108">
    <property type="entry name" value="Thiolase_N"/>
    <property type="match status" value="1"/>
</dbReference>
<dbReference type="InterPro" id="IPR002155">
    <property type="entry name" value="Thiolase"/>
</dbReference>
<dbReference type="EMBL" id="JAAGOH010000015">
    <property type="protein sequence ID" value="NDY92216.1"/>
    <property type="molecule type" value="Genomic_DNA"/>
</dbReference>
<keyword evidence="3 5" id="KW-0012">Acyltransferase</keyword>
<keyword evidence="2 5" id="KW-0808">Transferase</keyword>
<dbReference type="InterPro" id="IPR020616">
    <property type="entry name" value="Thiolase_N"/>
</dbReference>
<protein>
    <submittedName>
        <fullName evidence="8">Acetyl-CoA C-acetyltransferase</fullName>
    </submittedName>
</protein>
<reference evidence="8 9" key="1">
    <citation type="submission" date="2020-02" db="EMBL/GenBank/DDBJ databases">
        <title>Ideonella bacterium strain TBM-1.</title>
        <authorList>
            <person name="Chen W.-M."/>
        </authorList>
    </citation>
    <scope>NUCLEOTIDE SEQUENCE [LARGE SCALE GENOMIC DNA]</scope>
    <source>
        <strain evidence="8 9">TBM-1</strain>
    </source>
</reference>
<feature type="active site" description="Proton acceptor" evidence="4">
    <location>
        <position position="349"/>
    </location>
</feature>
<dbReference type="GO" id="GO:0044281">
    <property type="term" value="P:small molecule metabolic process"/>
    <property type="evidence" value="ECO:0007669"/>
    <property type="project" value="UniProtKB-ARBA"/>
</dbReference>
<dbReference type="AlphaFoldDB" id="A0A7C9PHQ2"/>
<dbReference type="SUPFAM" id="SSF53901">
    <property type="entry name" value="Thiolase-like"/>
    <property type="match status" value="2"/>
</dbReference>
<dbReference type="GO" id="GO:0003988">
    <property type="term" value="F:acetyl-CoA C-acyltransferase activity"/>
    <property type="evidence" value="ECO:0007669"/>
    <property type="project" value="UniProtKB-ARBA"/>
</dbReference>
<feature type="domain" description="Thiolase N-terminal" evidence="6">
    <location>
        <begin position="4"/>
        <end position="262"/>
    </location>
</feature>
<evidence type="ECO:0000313" key="9">
    <source>
        <dbReference type="Proteomes" id="UP000484255"/>
    </source>
</evidence>
<gene>
    <name evidence="8" type="ORF">G3A44_13580</name>
</gene>
<evidence type="ECO:0000256" key="2">
    <source>
        <dbReference type="ARBA" id="ARBA00022679"/>
    </source>
</evidence>
<dbReference type="Gene3D" id="3.40.47.10">
    <property type="match status" value="2"/>
</dbReference>
<comment type="caution">
    <text evidence="8">The sequence shown here is derived from an EMBL/GenBank/DDBJ whole genome shotgun (WGS) entry which is preliminary data.</text>
</comment>
<dbReference type="RefSeq" id="WP_163458058.1">
    <property type="nucleotide sequence ID" value="NZ_JAAGOH010000015.1"/>
</dbReference>
<dbReference type="InterPro" id="IPR020617">
    <property type="entry name" value="Thiolase_C"/>
</dbReference>
<feature type="active site" description="Acyl-thioester intermediate" evidence="4">
    <location>
        <position position="88"/>
    </location>
</feature>
<feature type="active site" description="Proton acceptor" evidence="4">
    <location>
        <position position="379"/>
    </location>
</feature>
<evidence type="ECO:0000259" key="6">
    <source>
        <dbReference type="Pfam" id="PF00108"/>
    </source>
</evidence>
<dbReference type="Pfam" id="PF02803">
    <property type="entry name" value="Thiolase_C"/>
    <property type="match status" value="1"/>
</dbReference>
<dbReference type="PROSITE" id="PS00099">
    <property type="entry name" value="THIOLASE_3"/>
    <property type="match status" value="1"/>
</dbReference>
<sequence length="392" mass="40044">MTDIVIVAAARTAVGKFGGSLAGVAAPELGATVIKGLMAQTGLSGEQIGEVILGQVLTAGSGQNPARQSVIKAGLPAGVPAMTINKVCGSGLKAVMLAAQAIRDGDSEIVIAGGQENMSASPHVLPNSRNGARMGDWKLVDTMINDGLWDVYNQYHMGITAENVAKQYGISRADQDALALASQQKAAAAQDAGKFKDEIVDVVIPQKKGDALVFNTDEFLNRKTNLDALAGLRPAFDKAGSVTAGNASGINDGAAAVMVMSAAKAAALGLKPLARIASYASAGLDPSIMGMGPVPAARKALERAGWAAADLDLLEINEAFAAQACAVHKEMGWDTSKVNVNGGAIAIGHPIGASGCRILVTLLHEMQRRDAKKGIASLCIGGGMGVALTVER</sequence>
<dbReference type="InterPro" id="IPR020613">
    <property type="entry name" value="Thiolase_CS"/>
</dbReference>
<organism evidence="8 9">
    <name type="scientific">Ideonella livida</name>
    <dbReference type="NCBI Taxonomy" id="2707176"/>
    <lineage>
        <taxon>Bacteria</taxon>
        <taxon>Pseudomonadati</taxon>
        <taxon>Pseudomonadota</taxon>
        <taxon>Betaproteobacteria</taxon>
        <taxon>Burkholderiales</taxon>
        <taxon>Sphaerotilaceae</taxon>
        <taxon>Ideonella</taxon>
    </lineage>
</organism>
<name>A0A7C9PHQ2_9BURK</name>
<dbReference type="PROSITE" id="PS00098">
    <property type="entry name" value="THIOLASE_1"/>
    <property type="match status" value="1"/>
</dbReference>
<evidence type="ECO:0000259" key="7">
    <source>
        <dbReference type="Pfam" id="PF02803"/>
    </source>
</evidence>